<sequence length="191" mass="20937">MNSDQEKQALRQAMRTRRASNPASPKAQAELIGSLASIVLCNPHMKKIGCVWPLPGEADLRPLCALLAEAGRTVLLPETTPKGQPLIFRHWRPEGTMLKGRYGTMHPDGEVDRPDTLLVPLLAFDRSGNRLGYGGGYYDRTLAELRCRSIGFAFAWQEVAQVPLGAYDQPLDWIVTEKEILAGQAGKGGAE</sequence>
<evidence type="ECO:0000313" key="7">
    <source>
        <dbReference type="Proteomes" id="UP000637769"/>
    </source>
</evidence>
<keyword evidence="4" id="KW-0479">Metal-binding</keyword>
<name>A0ABQ1MJX7_9PROT</name>
<proteinExistence type="inferred from homology"/>
<dbReference type="EMBL" id="BMCH01000010">
    <property type="protein sequence ID" value="GGC41953.1"/>
    <property type="molecule type" value="Genomic_DNA"/>
</dbReference>
<accession>A0ABQ1MJX7</accession>
<gene>
    <name evidence="6" type="ORF">GCM10007207_29090</name>
</gene>
<keyword evidence="2 4" id="KW-0547">Nucleotide-binding</keyword>
<feature type="region of interest" description="Disordered" evidence="5">
    <location>
        <begin position="1"/>
        <end position="26"/>
    </location>
</feature>
<dbReference type="InterPro" id="IPR024185">
    <property type="entry name" value="FTHF_cligase-like_sf"/>
</dbReference>
<dbReference type="RefSeq" id="WP_188427552.1">
    <property type="nucleotide sequence ID" value="NZ_BMCH01000010.1"/>
</dbReference>
<dbReference type="Gene3D" id="3.40.50.10420">
    <property type="entry name" value="NagB/RpiA/CoA transferase-like"/>
    <property type="match status" value="1"/>
</dbReference>
<dbReference type="PANTHER" id="PTHR23407:SF1">
    <property type="entry name" value="5-FORMYLTETRAHYDROFOLATE CYCLO-LIGASE"/>
    <property type="match status" value="1"/>
</dbReference>
<evidence type="ECO:0000313" key="6">
    <source>
        <dbReference type="EMBL" id="GGC41953.1"/>
    </source>
</evidence>
<dbReference type="PANTHER" id="PTHR23407">
    <property type="entry name" value="ATPASE INHIBITOR/5-FORMYLTETRAHYDROFOLATE CYCLO-LIGASE"/>
    <property type="match status" value="1"/>
</dbReference>
<comment type="catalytic activity">
    <reaction evidence="4">
        <text>(6S)-5-formyl-5,6,7,8-tetrahydrofolate + ATP = (6R)-5,10-methenyltetrahydrofolate + ADP + phosphate</text>
        <dbReference type="Rhea" id="RHEA:10488"/>
        <dbReference type="ChEBI" id="CHEBI:30616"/>
        <dbReference type="ChEBI" id="CHEBI:43474"/>
        <dbReference type="ChEBI" id="CHEBI:57455"/>
        <dbReference type="ChEBI" id="CHEBI:57457"/>
        <dbReference type="ChEBI" id="CHEBI:456216"/>
        <dbReference type="EC" id="6.3.3.2"/>
    </reaction>
</comment>
<protein>
    <recommendedName>
        <fullName evidence="4">5-formyltetrahydrofolate cyclo-ligase</fullName>
        <ecNumber evidence="4">6.3.3.2</ecNumber>
    </recommendedName>
</protein>
<evidence type="ECO:0000256" key="4">
    <source>
        <dbReference type="RuleBase" id="RU361279"/>
    </source>
</evidence>
<comment type="caution">
    <text evidence="6">The sequence shown here is derived from an EMBL/GenBank/DDBJ whole genome shotgun (WGS) entry which is preliminary data.</text>
</comment>
<keyword evidence="7" id="KW-1185">Reference proteome</keyword>
<dbReference type="InterPro" id="IPR037171">
    <property type="entry name" value="NagB/RpiA_transferase-like"/>
</dbReference>
<dbReference type="Proteomes" id="UP000637769">
    <property type="component" value="Unassembled WGS sequence"/>
</dbReference>
<dbReference type="SUPFAM" id="SSF100950">
    <property type="entry name" value="NagB/RpiA/CoA transferase-like"/>
    <property type="match status" value="1"/>
</dbReference>
<dbReference type="EC" id="6.3.3.2" evidence="4"/>
<evidence type="ECO:0000256" key="3">
    <source>
        <dbReference type="ARBA" id="ARBA00022840"/>
    </source>
</evidence>
<dbReference type="NCBIfam" id="TIGR02727">
    <property type="entry name" value="MTHFS_bact"/>
    <property type="match status" value="1"/>
</dbReference>
<evidence type="ECO:0000256" key="1">
    <source>
        <dbReference type="ARBA" id="ARBA00010638"/>
    </source>
</evidence>
<evidence type="ECO:0000256" key="2">
    <source>
        <dbReference type="ARBA" id="ARBA00022741"/>
    </source>
</evidence>
<organism evidence="6 7">
    <name type="scientific">Asaia siamensis</name>
    <dbReference type="NCBI Taxonomy" id="110479"/>
    <lineage>
        <taxon>Bacteria</taxon>
        <taxon>Pseudomonadati</taxon>
        <taxon>Pseudomonadota</taxon>
        <taxon>Alphaproteobacteria</taxon>
        <taxon>Acetobacterales</taxon>
        <taxon>Acetobacteraceae</taxon>
        <taxon>Asaia</taxon>
    </lineage>
</organism>
<dbReference type="PIRSF" id="PIRSF006806">
    <property type="entry name" value="FTHF_cligase"/>
    <property type="match status" value="1"/>
</dbReference>
<keyword evidence="3 4" id="KW-0067">ATP-binding</keyword>
<dbReference type="Pfam" id="PF01812">
    <property type="entry name" value="5-FTHF_cyc-lig"/>
    <property type="match status" value="1"/>
</dbReference>
<dbReference type="InterPro" id="IPR002698">
    <property type="entry name" value="FTHF_cligase"/>
</dbReference>
<reference evidence="7" key="1">
    <citation type="journal article" date="2019" name="Int. J. Syst. Evol. Microbiol.">
        <title>The Global Catalogue of Microorganisms (GCM) 10K type strain sequencing project: providing services to taxonomists for standard genome sequencing and annotation.</title>
        <authorList>
            <consortium name="The Broad Institute Genomics Platform"/>
            <consortium name="The Broad Institute Genome Sequencing Center for Infectious Disease"/>
            <person name="Wu L."/>
            <person name="Ma J."/>
        </authorList>
    </citation>
    <scope>NUCLEOTIDE SEQUENCE [LARGE SCALE GENOMIC DNA]</scope>
    <source>
        <strain evidence="7">CCM 7132</strain>
    </source>
</reference>
<keyword evidence="4" id="KW-0460">Magnesium</keyword>
<comment type="similarity">
    <text evidence="1 4">Belongs to the 5-formyltetrahydrofolate cyclo-ligase family.</text>
</comment>
<comment type="cofactor">
    <cofactor evidence="4">
        <name>Mg(2+)</name>
        <dbReference type="ChEBI" id="CHEBI:18420"/>
    </cofactor>
</comment>
<evidence type="ECO:0000256" key="5">
    <source>
        <dbReference type="SAM" id="MobiDB-lite"/>
    </source>
</evidence>